<reference evidence="3" key="1">
    <citation type="submission" date="2021-08" db="EMBL/GenBank/DDBJ databases">
        <authorList>
            <person name="Sakaguchi M."/>
            <person name="Kikuchi T."/>
            <person name="Urbanczyk H."/>
        </authorList>
    </citation>
    <scope>NUCLEOTIDE SEQUENCE</scope>
    <source>
        <strain evidence="3">020920N</strain>
    </source>
</reference>
<protein>
    <recommendedName>
        <fullName evidence="5">Chromosome partitioning protein ParA</fullName>
    </recommendedName>
</protein>
<sequence>MAIFDEIKPHLKKYPLIYGFVLGIISAGAVGKYYVVELLVEAKVGEFKARVVEAESQRDKVKEALANTKDTHDKTIKELQASYTEKLSVVKQDASEEADALKARLSSVEQGYAAFKQENDTLRKDNNSLKEKLANREQLFVSLNELRSKESQIEREINNSQLESNSLSAKLGESKVNCEQFKSKENRFSVSDRDCMTYYELENEKKGLAALIASNQLTLEAVRQQIHNLTTKG</sequence>
<evidence type="ECO:0000313" key="4">
    <source>
        <dbReference type="Proteomes" id="UP001056255"/>
    </source>
</evidence>
<dbReference type="EMBL" id="CP082275">
    <property type="protein sequence ID" value="USH03696.1"/>
    <property type="molecule type" value="Genomic_DNA"/>
</dbReference>
<keyword evidence="2" id="KW-0812">Transmembrane</keyword>
<keyword evidence="2" id="KW-0472">Membrane</keyword>
<evidence type="ECO:0008006" key="5">
    <source>
        <dbReference type="Google" id="ProtNLM"/>
    </source>
</evidence>
<proteinExistence type="predicted"/>
<evidence type="ECO:0000256" key="2">
    <source>
        <dbReference type="SAM" id="Phobius"/>
    </source>
</evidence>
<dbReference type="Proteomes" id="UP001056255">
    <property type="component" value="Chromosome I"/>
</dbReference>
<keyword evidence="4" id="KW-1185">Reference proteome</keyword>
<dbReference type="RefSeq" id="WP_251878926.1">
    <property type="nucleotide sequence ID" value="NZ_CP082275.1"/>
</dbReference>
<evidence type="ECO:0000256" key="1">
    <source>
        <dbReference type="SAM" id="Coils"/>
    </source>
</evidence>
<evidence type="ECO:0000313" key="3">
    <source>
        <dbReference type="EMBL" id="USH03696.1"/>
    </source>
</evidence>
<feature type="coiled-coil region" evidence="1">
    <location>
        <begin position="51"/>
        <end position="163"/>
    </location>
</feature>
<keyword evidence="2" id="KW-1133">Transmembrane helix</keyword>
<feature type="transmembrane region" description="Helical" evidence="2">
    <location>
        <begin position="16"/>
        <end position="35"/>
    </location>
</feature>
<organism evidence="3 4">
    <name type="scientific">Grimontia kaedaensis</name>
    <dbReference type="NCBI Taxonomy" id="2872157"/>
    <lineage>
        <taxon>Bacteria</taxon>
        <taxon>Pseudomonadati</taxon>
        <taxon>Pseudomonadota</taxon>
        <taxon>Gammaproteobacteria</taxon>
        <taxon>Vibrionales</taxon>
        <taxon>Vibrionaceae</taxon>
        <taxon>Grimontia</taxon>
    </lineage>
</organism>
<accession>A0ABY4WXJ3</accession>
<keyword evidence="1" id="KW-0175">Coiled coil</keyword>
<name>A0ABY4WXJ3_9GAMM</name>
<gene>
    <name evidence="3" type="ORF">K6Q96_06805</name>
</gene>